<evidence type="ECO:0000313" key="9">
    <source>
        <dbReference type="Proteomes" id="UP000004703"/>
    </source>
</evidence>
<dbReference type="PROSITE" id="PS51755">
    <property type="entry name" value="OMPR_PHOB"/>
    <property type="match status" value="1"/>
</dbReference>
<evidence type="ECO:0000256" key="1">
    <source>
        <dbReference type="ARBA" id="ARBA00023015"/>
    </source>
</evidence>
<evidence type="ECO:0000313" key="8">
    <source>
        <dbReference type="EMBL" id="EEE46923.2"/>
    </source>
</evidence>
<dbReference type="PANTHER" id="PTHR48111:SF67">
    <property type="entry name" value="TRANSCRIPTIONAL REGULATORY PROTEIN TCTD"/>
    <property type="match status" value="1"/>
</dbReference>
<evidence type="ECO:0000259" key="6">
    <source>
        <dbReference type="PROSITE" id="PS50110"/>
    </source>
</evidence>
<dbReference type="GO" id="GO:0005829">
    <property type="term" value="C:cytosol"/>
    <property type="evidence" value="ECO:0007669"/>
    <property type="project" value="TreeGrafter"/>
</dbReference>
<proteinExistence type="predicted"/>
<dbReference type="PANTHER" id="PTHR48111">
    <property type="entry name" value="REGULATOR OF RPOS"/>
    <property type="match status" value="1"/>
</dbReference>
<dbReference type="EMBL" id="ACCU02000004">
    <property type="protein sequence ID" value="EEE46923.2"/>
    <property type="molecule type" value="Genomic_DNA"/>
</dbReference>
<evidence type="ECO:0000256" key="4">
    <source>
        <dbReference type="PROSITE-ProRule" id="PRU00169"/>
    </source>
</evidence>
<dbReference type="InterPro" id="IPR001867">
    <property type="entry name" value="OmpR/PhoB-type_DNA-bd"/>
</dbReference>
<evidence type="ECO:0000259" key="7">
    <source>
        <dbReference type="PROSITE" id="PS51755"/>
    </source>
</evidence>
<dbReference type="GO" id="GO:0000976">
    <property type="term" value="F:transcription cis-regulatory region binding"/>
    <property type="evidence" value="ECO:0007669"/>
    <property type="project" value="TreeGrafter"/>
</dbReference>
<organism evidence="8 9">
    <name type="scientific">Roseibium alexandrii (strain DSM 17067 / NCIMB 14079 / DFL-11)</name>
    <name type="common">Labrenzia alexandrii</name>
    <dbReference type="NCBI Taxonomy" id="244592"/>
    <lineage>
        <taxon>Bacteria</taxon>
        <taxon>Pseudomonadati</taxon>
        <taxon>Pseudomonadota</taxon>
        <taxon>Alphaproteobacteria</taxon>
        <taxon>Hyphomicrobiales</taxon>
        <taxon>Stappiaceae</taxon>
        <taxon>Roseibium</taxon>
    </lineage>
</organism>
<dbReference type="Proteomes" id="UP000004703">
    <property type="component" value="Chromosome"/>
</dbReference>
<evidence type="ECO:0000256" key="5">
    <source>
        <dbReference type="PROSITE-ProRule" id="PRU01091"/>
    </source>
</evidence>
<accession>A0A5E8H2S3</accession>
<dbReference type="CDD" id="cd00383">
    <property type="entry name" value="trans_reg_C"/>
    <property type="match status" value="1"/>
</dbReference>
<feature type="domain" description="Response regulatory" evidence="6">
    <location>
        <begin position="2"/>
        <end position="116"/>
    </location>
</feature>
<comment type="caution">
    <text evidence="8">The sequence shown here is derived from an EMBL/GenBank/DDBJ whole genome shotgun (WGS) entry which is preliminary data.</text>
</comment>
<evidence type="ECO:0000256" key="3">
    <source>
        <dbReference type="ARBA" id="ARBA00023163"/>
    </source>
</evidence>
<feature type="DNA-binding region" description="OmpR/PhoB-type" evidence="5">
    <location>
        <begin position="124"/>
        <end position="221"/>
    </location>
</feature>
<dbReference type="Pfam" id="PF00072">
    <property type="entry name" value="Response_reg"/>
    <property type="match status" value="1"/>
</dbReference>
<dbReference type="SMART" id="SM00862">
    <property type="entry name" value="Trans_reg_C"/>
    <property type="match status" value="1"/>
</dbReference>
<dbReference type="AlphaFoldDB" id="A0A5E8H2S3"/>
<keyword evidence="2 5" id="KW-0238">DNA-binding</keyword>
<protein>
    <submittedName>
        <fullName evidence="8">Response regulator</fullName>
    </submittedName>
</protein>
<feature type="domain" description="OmpR/PhoB-type" evidence="7">
    <location>
        <begin position="124"/>
        <end position="221"/>
    </location>
</feature>
<sequence length="223" mass="25404">MRLLLVEDTFDMAEAIMIRLDRSGIACDLAKTLEEARSLLDVQRYDVIVLDLNLPDGLGTDLLKELRLKSDRTPVLVLTAEFSVDDRVSTLNSGADDYLVKPFDHRELEARIQALYRREQGDKAEELAIGDLTFNATARVVRLKETPVNLTRREFSLLELFIRNRGKVLSKERLFEGIFSFQDTDVSMNALELYVARLRKKLSGSSVVIETQRGLGYKLEVHD</sequence>
<dbReference type="Gene3D" id="1.10.10.10">
    <property type="entry name" value="Winged helix-like DNA-binding domain superfamily/Winged helix DNA-binding domain"/>
    <property type="match status" value="1"/>
</dbReference>
<dbReference type="Pfam" id="PF00486">
    <property type="entry name" value="Trans_reg_C"/>
    <property type="match status" value="1"/>
</dbReference>
<dbReference type="InterPro" id="IPR001789">
    <property type="entry name" value="Sig_transdc_resp-reg_receiver"/>
</dbReference>
<dbReference type="InterPro" id="IPR011006">
    <property type="entry name" value="CheY-like_superfamily"/>
</dbReference>
<dbReference type="GO" id="GO:0032993">
    <property type="term" value="C:protein-DNA complex"/>
    <property type="evidence" value="ECO:0007669"/>
    <property type="project" value="TreeGrafter"/>
</dbReference>
<name>A0A5E8H2S3_ROSAD</name>
<dbReference type="Gene3D" id="3.40.50.2300">
    <property type="match status" value="1"/>
</dbReference>
<dbReference type="InterPro" id="IPR039420">
    <property type="entry name" value="WalR-like"/>
</dbReference>
<dbReference type="GO" id="GO:0000156">
    <property type="term" value="F:phosphorelay response regulator activity"/>
    <property type="evidence" value="ECO:0007669"/>
    <property type="project" value="TreeGrafter"/>
</dbReference>
<dbReference type="GO" id="GO:0006355">
    <property type="term" value="P:regulation of DNA-templated transcription"/>
    <property type="evidence" value="ECO:0007669"/>
    <property type="project" value="InterPro"/>
</dbReference>
<gene>
    <name evidence="8" type="ORF">SADFL11_4212</name>
</gene>
<evidence type="ECO:0000256" key="2">
    <source>
        <dbReference type="ARBA" id="ARBA00023125"/>
    </source>
</evidence>
<reference evidence="8 9" key="1">
    <citation type="submission" date="2008-01" db="EMBL/GenBank/DDBJ databases">
        <authorList>
            <person name="Wagner-Dobler I."/>
            <person name="Ferriera S."/>
            <person name="Johnson J."/>
            <person name="Kravitz S."/>
            <person name="Beeson K."/>
            <person name="Sutton G."/>
            <person name="Rogers Y.-H."/>
            <person name="Friedman R."/>
            <person name="Frazier M."/>
            <person name="Venter J.C."/>
        </authorList>
    </citation>
    <scope>NUCLEOTIDE SEQUENCE [LARGE SCALE GENOMIC DNA]</scope>
    <source>
        <strain evidence="9">DSM 17067 / NCIMB 14079 / DFL-11</strain>
    </source>
</reference>
<dbReference type="SMART" id="SM00448">
    <property type="entry name" value="REC"/>
    <property type="match status" value="1"/>
</dbReference>
<feature type="modified residue" description="4-aspartylphosphate" evidence="4">
    <location>
        <position position="51"/>
    </location>
</feature>
<dbReference type="InterPro" id="IPR036388">
    <property type="entry name" value="WH-like_DNA-bd_sf"/>
</dbReference>
<dbReference type="Gene3D" id="6.10.250.690">
    <property type="match status" value="1"/>
</dbReference>
<dbReference type="SUPFAM" id="SSF52172">
    <property type="entry name" value="CheY-like"/>
    <property type="match status" value="1"/>
</dbReference>
<dbReference type="PROSITE" id="PS50110">
    <property type="entry name" value="RESPONSE_REGULATORY"/>
    <property type="match status" value="1"/>
</dbReference>
<keyword evidence="3" id="KW-0804">Transcription</keyword>
<keyword evidence="4" id="KW-0597">Phosphoprotein</keyword>
<keyword evidence="1" id="KW-0805">Transcription regulation</keyword>
<reference evidence="8 9" key="2">
    <citation type="submission" date="2013-04" db="EMBL/GenBank/DDBJ databases">
        <authorList>
            <person name="Fiebig A."/>
            <person name="Pradella S."/>
            <person name="Wagner-Doebler I."/>
        </authorList>
    </citation>
    <scope>NUCLEOTIDE SEQUENCE [LARGE SCALE GENOMIC DNA]</scope>
    <source>
        <strain evidence="9">DSM 17067 / NCIMB 14079 / DFL-11</strain>
    </source>
</reference>